<feature type="region of interest" description="Disordered" evidence="3">
    <location>
        <begin position="133"/>
        <end position="153"/>
    </location>
</feature>
<feature type="compositionally biased region" description="Acidic residues" evidence="3">
    <location>
        <begin position="351"/>
        <end position="363"/>
    </location>
</feature>
<comment type="similarity">
    <text evidence="1 2">Belongs to the lunapark family.</text>
</comment>
<name>A0A6V7HB68_9HYME</name>
<dbReference type="GO" id="GO:0098826">
    <property type="term" value="C:endoplasmic reticulum tubular network membrane"/>
    <property type="evidence" value="ECO:0007669"/>
    <property type="project" value="UniProtKB-UniRule"/>
</dbReference>
<dbReference type="EMBL" id="CAJDYZ010009753">
    <property type="protein sequence ID" value="CAD1477009.1"/>
    <property type="molecule type" value="Genomic_DNA"/>
</dbReference>
<comment type="function">
    <text evidence="2">Plays a role in determining ER morphology.</text>
</comment>
<evidence type="ECO:0000256" key="3">
    <source>
        <dbReference type="SAM" id="MobiDB-lite"/>
    </source>
</evidence>
<feature type="transmembrane region" description="Helical" evidence="2">
    <location>
        <begin position="47"/>
        <end position="66"/>
    </location>
</feature>
<dbReference type="AlphaFoldDB" id="A0A6V7HB68"/>
<keyword evidence="2" id="KW-0472">Membrane</keyword>
<comment type="caution">
    <text evidence="5">The sequence shown here is derived from an EMBL/GenBank/DDBJ whole genome shotgun (WGS) entry which is preliminary data.</text>
</comment>
<feature type="transmembrane region" description="Helical" evidence="2">
    <location>
        <begin position="20"/>
        <end position="41"/>
    </location>
</feature>
<keyword evidence="2" id="KW-0812">Transmembrane</keyword>
<sequence>KIKEIERYGYSTEQRHKKIVGTLILYSVILYIVTAFIFYFYFFPASLYDQIFYIIPLLIFPILILLTKKMVTWYYKCKISKNQDKLSTMQSEKKKILDEVTETETYKKAKEILLKFAPDELRMTPQTFKVSSSTETPQQTSTPHHIISPVSPPGELRKRIVTSQNQPLNVQSGIFTNTGPVPVGRAPTQNPSNTSFQSGIRSVNTPLRDYRTPLPRPVLPRQRTYLDRLIDYLVGDGPSNRYALVCRNCESHNGMALKEEFEYFGFRCCYCNFWNRARKQKPSAPKLYNVGHNSPSLNTSEYLSPDTNIEHLKDRQTESISASDSVLDEPGSVKQDIEQGSEKKEVHNCEESDEKMDIDESSS</sequence>
<reference evidence="5" key="1">
    <citation type="submission" date="2020-07" db="EMBL/GenBank/DDBJ databases">
        <authorList>
            <person name="Nazaruddin N."/>
        </authorList>
    </citation>
    <scope>NUCLEOTIDE SEQUENCE</scope>
</reference>
<feature type="compositionally biased region" description="Basic and acidic residues" evidence="3">
    <location>
        <begin position="335"/>
        <end position="350"/>
    </location>
</feature>
<keyword evidence="2" id="KW-0862">Zinc</keyword>
<organism evidence="5 6">
    <name type="scientific">Heterotrigona itama</name>
    <dbReference type="NCBI Taxonomy" id="395501"/>
    <lineage>
        <taxon>Eukaryota</taxon>
        <taxon>Metazoa</taxon>
        <taxon>Ecdysozoa</taxon>
        <taxon>Arthropoda</taxon>
        <taxon>Hexapoda</taxon>
        <taxon>Insecta</taxon>
        <taxon>Pterygota</taxon>
        <taxon>Neoptera</taxon>
        <taxon>Endopterygota</taxon>
        <taxon>Hymenoptera</taxon>
        <taxon>Apocrita</taxon>
        <taxon>Aculeata</taxon>
        <taxon>Apoidea</taxon>
        <taxon>Anthophila</taxon>
        <taxon>Apidae</taxon>
        <taxon>Heterotrigona</taxon>
    </lineage>
</organism>
<feature type="region of interest" description="Disordered" evidence="3">
    <location>
        <begin position="315"/>
        <end position="363"/>
    </location>
</feature>
<protein>
    <recommendedName>
        <fullName evidence="2">Endoplasmic reticulum junction formation protein lunapark</fullName>
    </recommendedName>
</protein>
<keyword evidence="2" id="KW-0479">Metal-binding</keyword>
<gene>
    <name evidence="5" type="ORF">MHI_LOCUS700852</name>
</gene>
<accession>A0A6V7HB68</accession>
<evidence type="ECO:0000313" key="5">
    <source>
        <dbReference type="EMBL" id="CAD1477009.1"/>
    </source>
</evidence>
<dbReference type="GO" id="GO:1903373">
    <property type="term" value="P:positive regulation of endoplasmic reticulum tubular network organization"/>
    <property type="evidence" value="ECO:0007669"/>
    <property type="project" value="UniProtKB-UniRule"/>
</dbReference>
<dbReference type="Pfam" id="PF10058">
    <property type="entry name" value="Zn_ribbon_10"/>
    <property type="match status" value="1"/>
</dbReference>
<keyword evidence="2" id="KW-0256">Endoplasmic reticulum</keyword>
<evidence type="ECO:0000256" key="1">
    <source>
        <dbReference type="ARBA" id="ARBA00009940"/>
    </source>
</evidence>
<feature type="domain" description="Lunapark zinc ribbon" evidence="4">
    <location>
        <begin position="226"/>
        <end position="275"/>
    </location>
</feature>
<evidence type="ECO:0000313" key="6">
    <source>
        <dbReference type="Proteomes" id="UP000752696"/>
    </source>
</evidence>
<feature type="compositionally biased region" description="Low complexity" evidence="3">
    <location>
        <begin position="133"/>
        <end position="143"/>
    </location>
</feature>
<evidence type="ECO:0000259" key="4">
    <source>
        <dbReference type="Pfam" id="PF10058"/>
    </source>
</evidence>
<dbReference type="InterPro" id="IPR019273">
    <property type="entry name" value="Lunapark_Znf"/>
</dbReference>
<dbReference type="PANTHER" id="PTHR22166:SF12">
    <property type="entry name" value="ENDOPLASMIC RETICULUM JUNCTION FORMATION PROTEIN LUNAPARK"/>
    <property type="match status" value="1"/>
</dbReference>
<dbReference type="Proteomes" id="UP000752696">
    <property type="component" value="Unassembled WGS sequence"/>
</dbReference>
<dbReference type="GO" id="GO:0071788">
    <property type="term" value="P:endoplasmic reticulum tubular network maintenance"/>
    <property type="evidence" value="ECO:0007669"/>
    <property type="project" value="UniProtKB-UniRule"/>
</dbReference>
<dbReference type="InterPro" id="IPR040115">
    <property type="entry name" value="Lnp"/>
</dbReference>
<evidence type="ECO:0000256" key="2">
    <source>
        <dbReference type="RuleBase" id="RU367073"/>
    </source>
</evidence>
<proteinExistence type="inferred from homology"/>
<comment type="domain">
    <text evidence="2">The C4-type zinc finger motif is necessary both for its ER three-way tubular junction localization and formation.</text>
</comment>
<dbReference type="PANTHER" id="PTHR22166">
    <property type="entry name" value="ENDOPLASMIC RETICULUM JUNCTION FORMATION PROTEIN LUNAPARK"/>
    <property type="match status" value="1"/>
</dbReference>
<keyword evidence="2" id="KW-1133">Transmembrane helix</keyword>
<comment type="subcellular location">
    <subcellularLocation>
        <location evidence="2">Endoplasmic reticulum membrane</location>
        <topology evidence="2">Multi-pass membrane protein</topology>
    </subcellularLocation>
</comment>
<keyword evidence="6" id="KW-1185">Reference proteome</keyword>
<keyword evidence="2" id="KW-0863">Zinc-finger</keyword>
<dbReference type="OrthoDB" id="3169036at2759"/>
<feature type="non-terminal residue" evidence="5">
    <location>
        <position position="1"/>
    </location>
</feature>
<dbReference type="GO" id="GO:0008270">
    <property type="term" value="F:zinc ion binding"/>
    <property type="evidence" value="ECO:0007669"/>
    <property type="project" value="UniProtKB-KW"/>
</dbReference>